<proteinExistence type="predicted"/>
<reference evidence="1" key="1">
    <citation type="journal article" date="2025" name="Int. J. Syst. Evol. Microbiol.">
        <title>Streptomyces citrinus sp. nov., with yellow diffusible pigment.</title>
        <authorList>
            <person name="He Y."/>
            <person name="Yang E."/>
            <person name="Xu J."/>
            <person name="Sun Y."/>
            <person name="Sun L."/>
        </authorList>
    </citation>
    <scope>NUCLEOTIDE SEQUENCE</scope>
    <source>
        <strain evidence="1">Q6</strain>
    </source>
</reference>
<sequence length="417" mass="44522">MSASAPAAPSFAFPSATAEGIQLTVIPVRNDAVIGAMSLLTLLQLVPDPKKEESKQALKYASGAARRHAELRALVQRTLTTQKGKNVTTYAAYIASGISGKNGAAWSLPPVTLWLDGMPAAIGAELVDRTGICPLTLTPGSSIVAIDGETQVTAWHLLHDDPERFGITYADLGQVRIPFELYFGLSVADARQIFYDRNVEGVPVAKNLAMSMDQRDLGTQITHRVADAVRVEDADGKIIPFSKLVQARKRQLSKSDPEVVLLSALRVLVITALHGRPGLALTSATIHDGKLPDGVDADQVQRELVPLLTRLISHLYPHFAARDAVTTPAVLAGLGIAAHQAVSWAGDAHGRLSADELLRLLDSVRFERDARYWDGVAASANAAGTLNFGGGAKDAGGRVADALLRPDSEYGRKIRGW</sequence>
<gene>
    <name evidence="1" type="ORF">V2W30_33320</name>
</gene>
<dbReference type="EMBL" id="CP146022">
    <property type="protein sequence ID" value="WWQ67732.1"/>
    <property type="molecule type" value="Genomic_DNA"/>
</dbReference>
<evidence type="ECO:0000313" key="1">
    <source>
        <dbReference type="EMBL" id="WWQ67732.1"/>
    </source>
</evidence>
<evidence type="ECO:0000313" key="2">
    <source>
        <dbReference type="Proteomes" id="UP001432251"/>
    </source>
</evidence>
<accession>A0ACD5AKN2</accession>
<organism evidence="1 2">
    <name type="scientific">Streptomyces citrinus</name>
    <dbReference type="NCBI Taxonomy" id="3118173"/>
    <lineage>
        <taxon>Bacteria</taxon>
        <taxon>Bacillati</taxon>
        <taxon>Actinomycetota</taxon>
        <taxon>Actinomycetes</taxon>
        <taxon>Kitasatosporales</taxon>
        <taxon>Streptomycetaceae</taxon>
        <taxon>Streptomyces</taxon>
    </lineage>
</organism>
<name>A0ACD5AKN2_9ACTN</name>
<dbReference type="Proteomes" id="UP001432251">
    <property type="component" value="Chromosome"/>
</dbReference>
<keyword evidence="2" id="KW-1185">Reference proteome</keyword>
<protein>
    <submittedName>
        <fullName evidence="1">DNA sulfur modification protein DndB</fullName>
    </submittedName>
</protein>